<keyword evidence="2" id="KW-1133">Transmembrane helix</keyword>
<protein>
    <submittedName>
        <fullName evidence="3">Major facilitator superfamily domain general substrate transporter</fullName>
    </submittedName>
</protein>
<feature type="compositionally biased region" description="Basic and acidic residues" evidence="1">
    <location>
        <begin position="1"/>
        <end position="14"/>
    </location>
</feature>
<feature type="compositionally biased region" description="Low complexity" evidence="1">
    <location>
        <begin position="33"/>
        <end position="46"/>
    </location>
</feature>
<feature type="transmembrane region" description="Helical" evidence="2">
    <location>
        <begin position="133"/>
        <end position="151"/>
    </location>
</feature>
<comment type="caution">
    <text evidence="3">The sequence shown here is derived from an EMBL/GenBank/DDBJ whole genome shotgun (WGS) entry which is preliminary data.</text>
</comment>
<feature type="region of interest" description="Disordered" evidence="1">
    <location>
        <begin position="1"/>
        <end position="57"/>
    </location>
</feature>
<gene>
    <name evidence="3" type="ORF">N7472_005342</name>
</gene>
<accession>A0A9W9MFF9</accession>
<reference evidence="3" key="2">
    <citation type="journal article" date="2023" name="IMA Fungus">
        <title>Comparative genomic study of the Penicillium genus elucidates a diverse pangenome and 15 lateral gene transfer events.</title>
        <authorList>
            <person name="Petersen C."/>
            <person name="Sorensen T."/>
            <person name="Nielsen M.R."/>
            <person name="Sondergaard T.E."/>
            <person name="Sorensen J.L."/>
            <person name="Fitzpatrick D.A."/>
            <person name="Frisvad J.C."/>
            <person name="Nielsen K.L."/>
        </authorList>
    </citation>
    <scope>NUCLEOTIDE SEQUENCE</scope>
    <source>
        <strain evidence="3">IBT 16849</strain>
    </source>
</reference>
<keyword evidence="2" id="KW-0812">Transmembrane</keyword>
<dbReference type="OrthoDB" id="2130629at2759"/>
<reference evidence="3" key="1">
    <citation type="submission" date="2022-11" db="EMBL/GenBank/DDBJ databases">
        <authorList>
            <person name="Petersen C."/>
        </authorList>
    </citation>
    <scope>NUCLEOTIDE SEQUENCE</scope>
    <source>
        <strain evidence="3">IBT 16849</strain>
    </source>
</reference>
<evidence type="ECO:0000313" key="3">
    <source>
        <dbReference type="EMBL" id="KAJ5200138.1"/>
    </source>
</evidence>
<evidence type="ECO:0000256" key="1">
    <source>
        <dbReference type="SAM" id="MobiDB-lite"/>
    </source>
</evidence>
<evidence type="ECO:0000313" key="4">
    <source>
        <dbReference type="Proteomes" id="UP001150879"/>
    </source>
</evidence>
<dbReference type="Proteomes" id="UP001150879">
    <property type="component" value="Unassembled WGS sequence"/>
</dbReference>
<keyword evidence="4" id="KW-1185">Reference proteome</keyword>
<sequence length="208" mass="22156">MTFEPHAGDHRPNGPEDLDLTPPEGHGGSAPVSNRSSMSYTRTYSTPATGAQTPDPLMGNKIVDKVALQDLSINDIGREINESYVLDTTSKMKNRKHADSVSHPHPDSDEESGSPTRIKQGIPPELSSFTAELILIFVCSAGLMLFSFLLGDMLAPQEQIKTALGITNTELPWVVQSAHSPSTHPATSCSSSCAPCKVSPLASSSQEA</sequence>
<organism evidence="3 4">
    <name type="scientific">Penicillium cf. griseofulvum</name>
    <dbReference type="NCBI Taxonomy" id="2972120"/>
    <lineage>
        <taxon>Eukaryota</taxon>
        <taxon>Fungi</taxon>
        <taxon>Dikarya</taxon>
        <taxon>Ascomycota</taxon>
        <taxon>Pezizomycotina</taxon>
        <taxon>Eurotiomycetes</taxon>
        <taxon>Eurotiomycetidae</taxon>
        <taxon>Eurotiales</taxon>
        <taxon>Aspergillaceae</taxon>
        <taxon>Penicillium</taxon>
    </lineage>
</organism>
<dbReference type="AlphaFoldDB" id="A0A9W9MFF9"/>
<evidence type="ECO:0000256" key="2">
    <source>
        <dbReference type="SAM" id="Phobius"/>
    </source>
</evidence>
<feature type="region of interest" description="Disordered" evidence="1">
    <location>
        <begin position="91"/>
        <end position="122"/>
    </location>
</feature>
<dbReference type="EMBL" id="JAPQKP010000003">
    <property type="protein sequence ID" value="KAJ5200138.1"/>
    <property type="molecule type" value="Genomic_DNA"/>
</dbReference>
<proteinExistence type="predicted"/>
<keyword evidence="2" id="KW-0472">Membrane</keyword>
<feature type="compositionally biased region" description="Basic and acidic residues" evidence="1">
    <location>
        <begin position="97"/>
        <end position="107"/>
    </location>
</feature>
<name>A0A9W9MFF9_9EURO</name>